<evidence type="ECO:0000313" key="3">
    <source>
        <dbReference type="Proteomes" id="UP001601992"/>
    </source>
</evidence>
<gene>
    <name evidence="2" type="ORF">ACFYXQ_42630</name>
</gene>
<dbReference type="Pfam" id="PF01590">
    <property type="entry name" value="GAF"/>
    <property type="match status" value="1"/>
</dbReference>
<dbReference type="Proteomes" id="UP001601992">
    <property type="component" value="Unassembled WGS sequence"/>
</dbReference>
<organism evidence="2 3">
    <name type="scientific">Nocardia jiangxiensis</name>
    <dbReference type="NCBI Taxonomy" id="282685"/>
    <lineage>
        <taxon>Bacteria</taxon>
        <taxon>Bacillati</taxon>
        <taxon>Actinomycetota</taxon>
        <taxon>Actinomycetes</taxon>
        <taxon>Mycobacteriales</taxon>
        <taxon>Nocardiaceae</taxon>
        <taxon>Nocardia</taxon>
    </lineage>
</organism>
<dbReference type="EMBL" id="JBIAQY010000027">
    <property type="protein sequence ID" value="MFF3574467.1"/>
    <property type="molecule type" value="Genomic_DNA"/>
</dbReference>
<reference evidence="2 3" key="1">
    <citation type="submission" date="2024-10" db="EMBL/GenBank/DDBJ databases">
        <title>The Natural Products Discovery Center: Release of the First 8490 Sequenced Strains for Exploring Actinobacteria Biosynthetic Diversity.</title>
        <authorList>
            <person name="Kalkreuter E."/>
            <person name="Kautsar S.A."/>
            <person name="Yang D."/>
            <person name="Bader C.D."/>
            <person name="Teijaro C.N."/>
            <person name="Fluegel L."/>
            <person name="Davis C.M."/>
            <person name="Simpson J.R."/>
            <person name="Lauterbach L."/>
            <person name="Steele A.D."/>
            <person name="Gui C."/>
            <person name="Meng S."/>
            <person name="Li G."/>
            <person name="Viehrig K."/>
            <person name="Ye F."/>
            <person name="Su P."/>
            <person name="Kiefer A.F."/>
            <person name="Nichols A."/>
            <person name="Cepeda A.J."/>
            <person name="Yan W."/>
            <person name="Fan B."/>
            <person name="Jiang Y."/>
            <person name="Adhikari A."/>
            <person name="Zheng C.-J."/>
            <person name="Schuster L."/>
            <person name="Cowan T.M."/>
            <person name="Smanski M.J."/>
            <person name="Chevrette M.G."/>
            <person name="De Carvalho L.P.S."/>
            <person name="Shen B."/>
        </authorList>
    </citation>
    <scope>NUCLEOTIDE SEQUENCE [LARGE SCALE GENOMIC DNA]</scope>
    <source>
        <strain evidence="2 3">NPDC002593</strain>
    </source>
</reference>
<accession>A0ABW6SE13</accession>
<dbReference type="RefSeq" id="WP_040832185.1">
    <property type="nucleotide sequence ID" value="NZ_JBIAQY010000027.1"/>
</dbReference>
<dbReference type="InterPro" id="IPR029016">
    <property type="entry name" value="GAF-like_dom_sf"/>
</dbReference>
<name>A0ABW6SE13_9NOCA</name>
<evidence type="ECO:0000259" key="1">
    <source>
        <dbReference type="Pfam" id="PF01590"/>
    </source>
</evidence>
<keyword evidence="3" id="KW-1185">Reference proteome</keyword>
<dbReference type="InterPro" id="IPR003018">
    <property type="entry name" value="GAF"/>
</dbReference>
<protein>
    <submittedName>
        <fullName evidence="2">GAF domain-containing protein</fullName>
    </submittedName>
</protein>
<dbReference type="SUPFAM" id="SSF55781">
    <property type="entry name" value="GAF domain-like"/>
    <property type="match status" value="1"/>
</dbReference>
<comment type="caution">
    <text evidence="2">The sequence shown here is derived from an EMBL/GenBank/DDBJ whole genome shotgun (WGS) entry which is preliminary data.</text>
</comment>
<evidence type="ECO:0000313" key="2">
    <source>
        <dbReference type="EMBL" id="MFF3574467.1"/>
    </source>
</evidence>
<proteinExistence type="predicted"/>
<sequence>MAPDHAADCRRLLSDVDASRVTVRLVDATGFPELVTEECAAGVPSMRTSTRINPADFPTYRHLVETGELLIQSDTRTHPIRPPQSLIDELRVYAQILAPIRHGGRIVGTLSVHFQDRPRQFSASDIATVCSCRERIEATLAD</sequence>
<dbReference type="Gene3D" id="3.30.450.40">
    <property type="match status" value="1"/>
</dbReference>
<feature type="domain" description="GAF" evidence="1">
    <location>
        <begin position="12"/>
        <end position="137"/>
    </location>
</feature>